<dbReference type="SUPFAM" id="SSF53067">
    <property type="entry name" value="Actin-like ATPase domain"/>
    <property type="match status" value="2"/>
</dbReference>
<dbReference type="Pfam" id="PF02541">
    <property type="entry name" value="Ppx-GppA"/>
    <property type="match status" value="1"/>
</dbReference>
<feature type="compositionally biased region" description="Polar residues" evidence="2">
    <location>
        <begin position="1"/>
        <end position="11"/>
    </location>
</feature>
<dbReference type="CDD" id="cd24006">
    <property type="entry name" value="ASKHA_NBD_PPX_GppA"/>
    <property type="match status" value="1"/>
</dbReference>
<feature type="domain" description="Ppx/GppA phosphatase C-terminal" evidence="4">
    <location>
        <begin position="358"/>
        <end position="509"/>
    </location>
</feature>
<feature type="region of interest" description="Disordered" evidence="2">
    <location>
        <begin position="1"/>
        <end position="31"/>
    </location>
</feature>
<dbReference type="KEGG" id="rml:FF011L_50730"/>
<dbReference type="Gene3D" id="1.10.3210.10">
    <property type="entry name" value="Hypothetical protein af1432"/>
    <property type="match status" value="1"/>
</dbReference>
<proteinExistence type="predicted"/>
<gene>
    <name evidence="5" type="primary">ppx</name>
    <name evidence="5" type="ORF">FF011L_50730</name>
</gene>
<dbReference type="Gene3D" id="3.30.420.40">
    <property type="match status" value="1"/>
</dbReference>
<dbReference type="EC" id="3.6.1.11" evidence="5"/>
<dbReference type="AlphaFoldDB" id="A0A517MMZ8"/>
<evidence type="ECO:0000259" key="3">
    <source>
        <dbReference type="Pfam" id="PF02541"/>
    </source>
</evidence>
<evidence type="ECO:0000259" key="4">
    <source>
        <dbReference type="Pfam" id="PF21447"/>
    </source>
</evidence>
<dbReference type="InterPro" id="IPR003695">
    <property type="entry name" value="Ppx_GppA_N"/>
</dbReference>
<evidence type="ECO:0000256" key="2">
    <source>
        <dbReference type="SAM" id="MobiDB-lite"/>
    </source>
</evidence>
<feature type="compositionally biased region" description="Low complexity" evidence="2">
    <location>
        <begin position="12"/>
        <end position="28"/>
    </location>
</feature>
<dbReference type="Pfam" id="PF21447">
    <property type="entry name" value="Ppx-GppA_III"/>
    <property type="match status" value="1"/>
</dbReference>
<dbReference type="PANTHER" id="PTHR30005">
    <property type="entry name" value="EXOPOLYPHOSPHATASE"/>
    <property type="match status" value="1"/>
</dbReference>
<evidence type="ECO:0000313" key="5">
    <source>
        <dbReference type="EMBL" id="QDS96265.1"/>
    </source>
</evidence>
<dbReference type="RefSeq" id="WP_246109594.1">
    <property type="nucleotide sequence ID" value="NZ_CP036262.1"/>
</dbReference>
<keyword evidence="1 5" id="KW-0378">Hydrolase</keyword>
<keyword evidence="6" id="KW-1185">Reference proteome</keyword>
<dbReference type="PIRSF" id="PIRSF001267">
    <property type="entry name" value="Pyrophosphatase_GppA_Ppx"/>
    <property type="match status" value="1"/>
</dbReference>
<evidence type="ECO:0000256" key="1">
    <source>
        <dbReference type="ARBA" id="ARBA00022801"/>
    </source>
</evidence>
<dbReference type="GO" id="GO:0004309">
    <property type="term" value="F:exopolyphosphatase activity"/>
    <property type="evidence" value="ECO:0007669"/>
    <property type="project" value="UniProtKB-EC"/>
</dbReference>
<dbReference type="InterPro" id="IPR030673">
    <property type="entry name" value="PyroPPase_GppA_Ppx"/>
</dbReference>
<sequence length="545" mass="60726">MSRAQPSEPTDSSTSLSSASTAKKANSSIPIPEVPPRSVAVIDIGATSIRMEVAQIDSEGEIKPLTRLVRPVELGRDAFTSRRFRRSSIEQAVSILKNYQHVLREFGIESPEQIRIVATSAVREASNRLQFLDRVYIATGLQVESIDAAEVNRITYMGILPHLEQDAELSAAKSVVVEVGGGSTEMLVIREGNVLASETYRLGAVRLARLLETMGAPVSKRRAIMENQIGQTISQIQESVRIDTRIELIAIGGDIRFVANLFDHEWDGDSLAALPLEQLEEITNDVLLCDEDQIVRKFGLSFSEAETLGPALLTYLQLARAFDLKVIHISDTNMRDGLLHEMAANDSLTEGFRQQIIRSAVSLGRRFDFDETFARHTAGLASELFEQLRDEHGLESRYEVILYLGALLHEIGEAINDRSNHKHAMYIIRNSDLFGLTQQDVLLVALLARYHRRAFPQPSHDGYGTLDLARRVIVSKLAAILRLAIALNASRSGRVKQVKCISQRNRLVLQIPGLTDVSLEQLAIRYNRGLFEEIYGKPVLLRSER</sequence>
<dbReference type="SUPFAM" id="SSF109604">
    <property type="entry name" value="HD-domain/PDEase-like"/>
    <property type="match status" value="1"/>
</dbReference>
<accession>A0A517MMZ8</accession>
<feature type="domain" description="Ppx/GppA phosphatase N-terminal" evidence="3">
    <location>
        <begin position="53"/>
        <end position="343"/>
    </location>
</feature>
<dbReference type="InterPro" id="IPR048950">
    <property type="entry name" value="Ppx_GppA_C"/>
</dbReference>
<evidence type="ECO:0000313" key="6">
    <source>
        <dbReference type="Proteomes" id="UP000320672"/>
    </source>
</evidence>
<dbReference type="EMBL" id="CP036262">
    <property type="protein sequence ID" value="QDS96265.1"/>
    <property type="molecule type" value="Genomic_DNA"/>
</dbReference>
<name>A0A517MMZ8_9BACT</name>
<dbReference type="Gene3D" id="3.30.420.150">
    <property type="entry name" value="Exopolyphosphatase. Domain 2"/>
    <property type="match status" value="1"/>
</dbReference>
<dbReference type="InterPro" id="IPR050273">
    <property type="entry name" value="GppA/Ppx_hydrolase"/>
</dbReference>
<protein>
    <submittedName>
        <fullName evidence="5">Exopolyphosphatase</fullName>
        <ecNumber evidence="5">3.6.1.11</ecNumber>
    </submittedName>
</protein>
<dbReference type="InterPro" id="IPR043129">
    <property type="entry name" value="ATPase_NBD"/>
</dbReference>
<reference evidence="5 6" key="1">
    <citation type="submission" date="2019-02" db="EMBL/GenBank/DDBJ databases">
        <title>Deep-cultivation of Planctomycetes and their phenomic and genomic characterization uncovers novel biology.</title>
        <authorList>
            <person name="Wiegand S."/>
            <person name="Jogler M."/>
            <person name="Boedeker C."/>
            <person name="Pinto D."/>
            <person name="Vollmers J."/>
            <person name="Rivas-Marin E."/>
            <person name="Kohn T."/>
            <person name="Peeters S.H."/>
            <person name="Heuer A."/>
            <person name="Rast P."/>
            <person name="Oberbeckmann S."/>
            <person name="Bunk B."/>
            <person name="Jeske O."/>
            <person name="Meyerdierks A."/>
            <person name="Storesund J.E."/>
            <person name="Kallscheuer N."/>
            <person name="Luecker S."/>
            <person name="Lage O.M."/>
            <person name="Pohl T."/>
            <person name="Merkel B.J."/>
            <person name="Hornburger P."/>
            <person name="Mueller R.-W."/>
            <person name="Bruemmer F."/>
            <person name="Labrenz M."/>
            <person name="Spormann A.M."/>
            <person name="Op den Camp H."/>
            <person name="Overmann J."/>
            <person name="Amann R."/>
            <person name="Jetten M.S.M."/>
            <person name="Mascher T."/>
            <person name="Medema M.H."/>
            <person name="Devos D.P."/>
            <person name="Kaster A.-K."/>
            <person name="Ovreas L."/>
            <person name="Rohde M."/>
            <person name="Galperin M.Y."/>
            <person name="Jogler C."/>
        </authorList>
    </citation>
    <scope>NUCLEOTIDE SEQUENCE [LARGE SCALE GENOMIC DNA]</scope>
    <source>
        <strain evidence="5 6">FF011L</strain>
    </source>
</reference>
<dbReference type="Proteomes" id="UP000320672">
    <property type="component" value="Chromosome"/>
</dbReference>
<dbReference type="PANTHER" id="PTHR30005:SF0">
    <property type="entry name" value="RETROGRADE REGULATION PROTEIN 2"/>
    <property type="match status" value="1"/>
</dbReference>
<organism evidence="5 6">
    <name type="scientific">Roseimaritima multifibrata</name>
    <dbReference type="NCBI Taxonomy" id="1930274"/>
    <lineage>
        <taxon>Bacteria</taxon>
        <taxon>Pseudomonadati</taxon>
        <taxon>Planctomycetota</taxon>
        <taxon>Planctomycetia</taxon>
        <taxon>Pirellulales</taxon>
        <taxon>Pirellulaceae</taxon>
        <taxon>Roseimaritima</taxon>
    </lineage>
</organism>